<dbReference type="GO" id="GO:0030979">
    <property type="term" value="P:alpha-glucan biosynthetic process"/>
    <property type="evidence" value="ECO:0007669"/>
    <property type="project" value="UniProtKB-UniRule"/>
</dbReference>
<accession>E8WYZ1</accession>
<dbReference type="InterPro" id="IPR017853">
    <property type="entry name" value="GH"/>
</dbReference>
<dbReference type="AlphaFoldDB" id="E8WYZ1"/>
<dbReference type="Gene3D" id="3.20.20.80">
    <property type="entry name" value="Glycosidases"/>
    <property type="match status" value="1"/>
</dbReference>
<feature type="binding site" evidence="6">
    <location>
        <position position="363"/>
    </location>
    <ligand>
        <name>alpha-maltose 1-phosphate</name>
        <dbReference type="ChEBI" id="CHEBI:63576"/>
    </ligand>
</feature>
<dbReference type="EC" id="2.4.99.16" evidence="6"/>
<evidence type="ECO:0000256" key="1">
    <source>
        <dbReference type="ARBA" id="ARBA00011738"/>
    </source>
</evidence>
<dbReference type="OrthoDB" id="9805159at2"/>
<comment type="subunit">
    <text evidence="1 6">Homodimer.</text>
</comment>
<dbReference type="InterPro" id="IPR006047">
    <property type="entry name" value="GH13_cat_dom"/>
</dbReference>
<dbReference type="Pfam" id="PF21702">
    <property type="entry name" value="GLGE_C"/>
    <property type="match status" value="1"/>
</dbReference>
<dbReference type="HOGENOM" id="CLU_015798_0_0_0"/>
<feature type="binding site" evidence="6">
    <location>
        <begin position="546"/>
        <end position="547"/>
    </location>
    <ligand>
        <name>alpha-maltose 1-phosphate</name>
        <dbReference type="ChEBI" id="CHEBI:63576"/>
    </ligand>
</feature>
<dbReference type="STRING" id="1198114.AciX9_2883"/>
<dbReference type="EMBL" id="CP002480">
    <property type="protein sequence ID" value="ADW69906.1"/>
    <property type="molecule type" value="Genomic_DNA"/>
</dbReference>
<dbReference type="PANTHER" id="PTHR47786">
    <property type="entry name" value="ALPHA-1,4-GLUCAN:MALTOSE-1-PHOSPHATE MALTOSYLTRANSFERASE"/>
    <property type="match status" value="1"/>
</dbReference>
<dbReference type="Proteomes" id="UP000000343">
    <property type="component" value="Chromosome"/>
</dbReference>
<dbReference type="PaxDb" id="1198114-AciX9_2883"/>
<feature type="binding site" evidence="6">
    <location>
        <position position="263"/>
    </location>
    <ligand>
        <name>alpha-maltose 1-phosphate</name>
        <dbReference type="ChEBI" id="CHEBI:63576"/>
    </ligand>
</feature>
<dbReference type="eggNOG" id="COG0366">
    <property type="taxonomic scope" value="Bacteria"/>
</dbReference>
<dbReference type="Gene3D" id="2.60.40.1180">
    <property type="entry name" value="Golgi alpha-mannosidase II"/>
    <property type="match status" value="1"/>
</dbReference>
<evidence type="ECO:0000256" key="5">
    <source>
        <dbReference type="ARBA" id="ARBA00048735"/>
    </source>
</evidence>
<dbReference type="InterPro" id="IPR013783">
    <property type="entry name" value="Ig-like_fold"/>
</dbReference>
<dbReference type="Gene3D" id="1.20.58.80">
    <property type="entry name" value="Phosphotransferase system, lactose/cellobiose-type IIA subunit"/>
    <property type="match status" value="1"/>
</dbReference>
<dbReference type="GO" id="GO:0004553">
    <property type="term" value="F:hydrolase activity, hydrolyzing O-glycosyl compounds"/>
    <property type="evidence" value="ECO:0007669"/>
    <property type="project" value="InterPro"/>
</dbReference>
<evidence type="ECO:0000259" key="7">
    <source>
        <dbReference type="SMART" id="SM00642"/>
    </source>
</evidence>
<evidence type="ECO:0000313" key="9">
    <source>
        <dbReference type="Proteomes" id="UP000000343"/>
    </source>
</evidence>
<dbReference type="HAMAP" id="MF_02124">
    <property type="entry name" value="GlgE"/>
    <property type="match status" value="1"/>
</dbReference>
<feature type="domain" description="Glycosyl hydrolase family 13 catalytic" evidence="7">
    <location>
        <begin position="215"/>
        <end position="571"/>
    </location>
</feature>
<comment type="catalytic activity">
    <reaction evidence="5 6">
        <text>alpha-maltose 1-phosphate + [(1-&gt;4)-alpha-D-glucosyl](n) = [(1-&gt;4)-alpha-D-glucosyl](n+2) + phosphate</text>
        <dbReference type="Rhea" id="RHEA:42692"/>
        <dbReference type="Rhea" id="RHEA-COMP:9584"/>
        <dbReference type="Rhea" id="RHEA-COMP:10183"/>
        <dbReference type="ChEBI" id="CHEBI:15444"/>
        <dbReference type="ChEBI" id="CHEBI:43474"/>
        <dbReference type="ChEBI" id="CHEBI:63576"/>
        <dbReference type="EC" id="2.4.99.16"/>
    </reaction>
</comment>
<feature type="binding site" evidence="6">
    <location>
        <position position="400"/>
    </location>
    <ligand>
        <name>alpha-maltose 1-phosphate</name>
        <dbReference type="ChEBI" id="CHEBI:63576"/>
    </ligand>
</feature>
<evidence type="ECO:0000313" key="8">
    <source>
        <dbReference type="EMBL" id="ADW69906.1"/>
    </source>
</evidence>
<dbReference type="Gene3D" id="2.60.40.10">
    <property type="entry name" value="Immunoglobulins"/>
    <property type="match status" value="1"/>
</dbReference>
<dbReference type="InterPro" id="IPR013780">
    <property type="entry name" value="Glyco_hydro_b"/>
</dbReference>
<comment type="function">
    <text evidence="6">Maltosyltransferase that uses maltose 1-phosphate (M1P) as the sugar donor to elongate linear or branched alpha-(1-&gt;4)-glucans. Is involved in a branched alpha-glucan biosynthetic pathway from trehalose, together with TreS, Mak and GlgB.</text>
</comment>
<evidence type="ECO:0000256" key="3">
    <source>
        <dbReference type="ARBA" id="ARBA00022679"/>
    </source>
</evidence>
<feature type="active site" description="Proton donor" evidence="6">
    <location>
        <position position="428"/>
    </location>
</feature>
<keyword evidence="3 6" id="KW-0808">Transferase</keyword>
<dbReference type="InterPro" id="IPR021828">
    <property type="entry name" value="GlgE_dom_N/S"/>
</dbReference>
<protein>
    <recommendedName>
        <fullName evidence="6">Alpha-1,4-glucan:maltose-1-phosphate maltosyltransferase</fullName>
        <shortName evidence="6">GMPMT</shortName>
        <ecNumber evidence="6">2.4.99.16</ecNumber>
    </recommendedName>
    <alternativeName>
        <fullName evidence="6">(1-&gt;4)-alpha-D-glucan:maltose-1-phosphate alpha-D-maltosyltransferase</fullName>
    </alternativeName>
</protein>
<organism evidence="9">
    <name type="scientific">Granulicella tundricola (strain ATCC BAA-1859 / DSM 23138 / MP5ACTX9)</name>
    <dbReference type="NCBI Taxonomy" id="1198114"/>
    <lineage>
        <taxon>Bacteria</taxon>
        <taxon>Pseudomonadati</taxon>
        <taxon>Acidobacteriota</taxon>
        <taxon>Terriglobia</taxon>
        <taxon>Terriglobales</taxon>
        <taxon>Acidobacteriaceae</taxon>
        <taxon>Granulicella</taxon>
    </lineage>
</organism>
<name>E8WYZ1_GRATM</name>
<dbReference type="CDD" id="cd11344">
    <property type="entry name" value="AmyAc_GlgE_like"/>
    <property type="match status" value="1"/>
</dbReference>
<dbReference type="SMART" id="SM00642">
    <property type="entry name" value="Aamy"/>
    <property type="match status" value="1"/>
</dbReference>
<dbReference type="SUPFAM" id="SSF51445">
    <property type="entry name" value="(Trans)glycosidases"/>
    <property type="match status" value="1"/>
</dbReference>
<keyword evidence="4 6" id="KW-0119">Carbohydrate metabolism</keyword>
<dbReference type="KEGG" id="acm:AciX9_2883"/>
<proteinExistence type="inferred from homology"/>
<reference evidence="9" key="1">
    <citation type="submission" date="2011-01" db="EMBL/GenBank/DDBJ databases">
        <title>Complete sequence of chromosome of Acidobacterium sp. MP5ACTX9.</title>
        <authorList>
            <consortium name="US DOE Joint Genome Institute"/>
            <person name="Lucas S."/>
            <person name="Copeland A."/>
            <person name="Lapidus A."/>
            <person name="Cheng J.-F."/>
            <person name="Goodwin L."/>
            <person name="Pitluck S."/>
            <person name="Teshima H."/>
            <person name="Detter J.C."/>
            <person name="Han C."/>
            <person name="Tapia R."/>
            <person name="Land M."/>
            <person name="Hauser L."/>
            <person name="Kyrpides N."/>
            <person name="Ivanova N."/>
            <person name="Ovchinnikova G."/>
            <person name="Pagani I."/>
            <person name="Rawat S.R."/>
            <person name="Mannisto M."/>
            <person name="Haggblom M.M."/>
            <person name="Woyke T."/>
        </authorList>
    </citation>
    <scope>NUCLEOTIDE SEQUENCE [LARGE SCALE GENOMIC DNA]</scope>
    <source>
        <strain evidence="9">MP5ACTX9</strain>
    </source>
</reference>
<evidence type="ECO:0000256" key="6">
    <source>
        <dbReference type="HAMAP-Rule" id="MF_02124"/>
    </source>
</evidence>
<keyword evidence="9" id="KW-1185">Reference proteome</keyword>
<gene>
    <name evidence="6" type="primary">glgE</name>
    <name evidence="8" type="ordered locus">AciX9_2883</name>
</gene>
<dbReference type="InterPro" id="IPR026585">
    <property type="entry name" value="GlgE"/>
</dbReference>
<dbReference type="Pfam" id="PF11896">
    <property type="entry name" value="GlgE_dom_N_S"/>
    <property type="match status" value="1"/>
</dbReference>
<sequence length="680" mass="77183">MKPVEGRARVVIEEVKPQVDGGRYPVCRIVGDTVDVSAAIFGDGHDHLSARLLYRQKGEKRWRSAAMRELGNDLWSASFEVDKLGSWSFTIQAWVDHFDTWTSDLKKRLAAQPDPQQPTQIGVPQDIPLALRTGALLVEAMIGRAKGADARALTEMVTSLRWMAEQDAALYEYPLTPEFEALAARYPDLTLATKLEKEAEIWVNRDRARFSSWYELFPRSMAKTPGAHGTLQDVIGQLPEVSAMGFNVLYMPPIHPIGTAFRKGKNNSTTAEPGDYGSPWAIGAAPTKDNDGGHKAIHPLLGNFKDFDELVHAAKAHDMELALDIAFQCSPDHPWVKQHPTWFTIRPDGTIQYAENPPKKYQDIYPLNFESPDWRDLWDELCSVFEFWIKRGVKIFRVDNPHTKSLHFWEWCIGTVREKHPDVIFLAEAFTRPHVMYSLAKGGFTQSYTYFTWRTAKAEIETYLEEITQPPVSDFFQPNFWPNTPDILHRSLQVGGRAAHMQRVILAATLTANYGIYGPAYELSENAPMKPGPGKTETEEYLDSEKYEIRQRDRNAPGTLVPLITRLNHIRRANPALQSNNSLCFHKVDNPNLMCYSKSAPDGTGGENTILVAINLDVTQEQAGWIDLDLKRLNIPHNENFDIEDLLTGVHYQWHDRSNYVALRPEVQPAHIFRITRQAK</sequence>
<feature type="active site" description="Nucleophile" evidence="6">
    <location>
        <position position="399"/>
    </location>
</feature>
<evidence type="ECO:0000256" key="4">
    <source>
        <dbReference type="ARBA" id="ARBA00023277"/>
    </source>
</evidence>
<feature type="site" description="Transition state stabilizer" evidence="6">
    <location>
        <position position="486"/>
    </location>
</feature>
<dbReference type="PANTHER" id="PTHR47786:SF2">
    <property type="entry name" value="GLYCOSYL HYDROLASE FAMILY 13 CATALYTIC DOMAIN-CONTAINING PROTEIN"/>
    <property type="match status" value="1"/>
</dbReference>
<keyword evidence="2 6" id="KW-0328">Glycosyltransferase</keyword>
<dbReference type="RefSeq" id="WP_013581221.1">
    <property type="nucleotide sequence ID" value="NC_015064.1"/>
</dbReference>
<evidence type="ECO:0000256" key="2">
    <source>
        <dbReference type="ARBA" id="ARBA00022676"/>
    </source>
</evidence>
<dbReference type="GO" id="GO:0016758">
    <property type="term" value="F:hexosyltransferase activity"/>
    <property type="evidence" value="ECO:0007669"/>
    <property type="project" value="UniProtKB-UniRule"/>
</dbReference>
<dbReference type="InterPro" id="IPR049171">
    <property type="entry name" value="GLGE_C"/>
</dbReference>
<comment type="similarity">
    <text evidence="6">Belongs to the glycosyl hydrolase 13 family. GlgE subfamily.</text>
</comment>
<feature type="binding site" evidence="6">
    <location>
        <position position="328"/>
    </location>
    <ligand>
        <name>alpha-maltose 1-phosphate</name>
        <dbReference type="ChEBI" id="CHEBI:63576"/>
    </ligand>
</feature>